<evidence type="ECO:0000313" key="1">
    <source>
        <dbReference type="EMBL" id="TFK22480.1"/>
    </source>
</evidence>
<keyword evidence="2" id="KW-1185">Reference proteome</keyword>
<dbReference type="Proteomes" id="UP000307440">
    <property type="component" value="Unassembled WGS sequence"/>
</dbReference>
<evidence type="ECO:0000313" key="2">
    <source>
        <dbReference type="Proteomes" id="UP000307440"/>
    </source>
</evidence>
<gene>
    <name evidence="1" type="ORF">FA15DRAFT_757951</name>
</gene>
<dbReference type="AlphaFoldDB" id="A0A5C3KPN4"/>
<accession>A0A5C3KPN4</accession>
<protein>
    <submittedName>
        <fullName evidence="1">Uncharacterized protein</fullName>
    </submittedName>
</protein>
<dbReference type="EMBL" id="ML210239">
    <property type="protein sequence ID" value="TFK22480.1"/>
    <property type="molecule type" value="Genomic_DNA"/>
</dbReference>
<organism evidence="1 2">
    <name type="scientific">Coprinopsis marcescibilis</name>
    <name type="common">Agaric fungus</name>
    <name type="synonym">Psathyrella marcescibilis</name>
    <dbReference type="NCBI Taxonomy" id="230819"/>
    <lineage>
        <taxon>Eukaryota</taxon>
        <taxon>Fungi</taxon>
        <taxon>Dikarya</taxon>
        <taxon>Basidiomycota</taxon>
        <taxon>Agaricomycotina</taxon>
        <taxon>Agaricomycetes</taxon>
        <taxon>Agaricomycetidae</taxon>
        <taxon>Agaricales</taxon>
        <taxon>Agaricineae</taxon>
        <taxon>Psathyrellaceae</taxon>
        <taxon>Coprinopsis</taxon>
    </lineage>
</organism>
<sequence length="177" mass="19618">MSSLAVVETRFTEHENTELEQWLDNHHRIERPSERTGGQEYHVYAVRVSPVYGDVDAADACYDIALPIGPATFKFKACFDASNKNVSICAYVKIPLIPEIKLGCVTGNIANGVEIKISLGPISGLLRFYTKSGWLWLYFEVKILGKTFKGDVKLIPLPFVNAVEAAEAKALLLEDAE</sequence>
<proteinExistence type="predicted"/>
<reference evidence="1 2" key="1">
    <citation type="journal article" date="2019" name="Nat. Ecol. Evol.">
        <title>Megaphylogeny resolves global patterns of mushroom evolution.</title>
        <authorList>
            <person name="Varga T."/>
            <person name="Krizsan K."/>
            <person name="Foldi C."/>
            <person name="Dima B."/>
            <person name="Sanchez-Garcia M."/>
            <person name="Sanchez-Ramirez S."/>
            <person name="Szollosi G.J."/>
            <person name="Szarkandi J.G."/>
            <person name="Papp V."/>
            <person name="Albert L."/>
            <person name="Andreopoulos W."/>
            <person name="Angelini C."/>
            <person name="Antonin V."/>
            <person name="Barry K.W."/>
            <person name="Bougher N.L."/>
            <person name="Buchanan P."/>
            <person name="Buyck B."/>
            <person name="Bense V."/>
            <person name="Catcheside P."/>
            <person name="Chovatia M."/>
            <person name="Cooper J."/>
            <person name="Damon W."/>
            <person name="Desjardin D."/>
            <person name="Finy P."/>
            <person name="Geml J."/>
            <person name="Haridas S."/>
            <person name="Hughes K."/>
            <person name="Justo A."/>
            <person name="Karasinski D."/>
            <person name="Kautmanova I."/>
            <person name="Kiss B."/>
            <person name="Kocsube S."/>
            <person name="Kotiranta H."/>
            <person name="LaButti K.M."/>
            <person name="Lechner B.E."/>
            <person name="Liimatainen K."/>
            <person name="Lipzen A."/>
            <person name="Lukacs Z."/>
            <person name="Mihaltcheva S."/>
            <person name="Morgado L.N."/>
            <person name="Niskanen T."/>
            <person name="Noordeloos M.E."/>
            <person name="Ohm R.A."/>
            <person name="Ortiz-Santana B."/>
            <person name="Ovrebo C."/>
            <person name="Racz N."/>
            <person name="Riley R."/>
            <person name="Savchenko A."/>
            <person name="Shiryaev A."/>
            <person name="Soop K."/>
            <person name="Spirin V."/>
            <person name="Szebenyi C."/>
            <person name="Tomsovsky M."/>
            <person name="Tulloss R.E."/>
            <person name="Uehling J."/>
            <person name="Grigoriev I.V."/>
            <person name="Vagvolgyi C."/>
            <person name="Papp T."/>
            <person name="Martin F.M."/>
            <person name="Miettinen O."/>
            <person name="Hibbett D.S."/>
            <person name="Nagy L.G."/>
        </authorList>
    </citation>
    <scope>NUCLEOTIDE SEQUENCE [LARGE SCALE GENOMIC DNA]</scope>
    <source>
        <strain evidence="1 2">CBS 121175</strain>
    </source>
</reference>
<name>A0A5C3KPN4_COPMA</name>
<dbReference type="OrthoDB" id="3011999at2759"/>